<reference evidence="4" key="1">
    <citation type="submission" date="2021-06" db="EMBL/GenBank/DDBJ databases">
        <authorList>
            <person name="Hodson N. C."/>
            <person name="Mongue J. A."/>
            <person name="Jaron S. K."/>
        </authorList>
    </citation>
    <scope>NUCLEOTIDE SEQUENCE</scope>
</reference>
<dbReference type="PANTHER" id="PTHR23147">
    <property type="entry name" value="SERINE/ARGININE RICH SPLICING FACTOR"/>
    <property type="match status" value="1"/>
</dbReference>
<feature type="compositionally biased region" description="Gly residues" evidence="2">
    <location>
        <begin position="233"/>
        <end position="268"/>
    </location>
</feature>
<feature type="domain" description="RRM" evidence="3">
    <location>
        <begin position="103"/>
        <end position="190"/>
    </location>
</feature>
<organism evidence="4 5">
    <name type="scientific">Allacma fusca</name>
    <dbReference type="NCBI Taxonomy" id="39272"/>
    <lineage>
        <taxon>Eukaryota</taxon>
        <taxon>Metazoa</taxon>
        <taxon>Ecdysozoa</taxon>
        <taxon>Arthropoda</taxon>
        <taxon>Hexapoda</taxon>
        <taxon>Collembola</taxon>
        <taxon>Symphypleona</taxon>
        <taxon>Sminthuridae</taxon>
        <taxon>Allacma</taxon>
    </lineage>
</organism>
<feature type="compositionally biased region" description="Gly residues" evidence="2">
    <location>
        <begin position="194"/>
        <end position="218"/>
    </location>
</feature>
<keyword evidence="1" id="KW-0694">RNA-binding</keyword>
<feature type="region of interest" description="Disordered" evidence="2">
    <location>
        <begin position="231"/>
        <end position="333"/>
    </location>
</feature>
<dbReference type="Proteomes" id="UP000708208">
    <property type="component" value="Unassembled WGS sequence"/>
</dbReference>
<evidence type="ECO:0000313" key="5">
    <source>
        <dbReference type="Proteomes" id="UP000708208"/>
    </source>
</evidence>
<comment type="caution">
    <text evidence="4">The sequence shown here is derived from an EMBL/GenBank/DDBJ whole genome shotgun (WGS) entry which is preliminary data.</text>
</comment>
<dbReference type="InterPro" id="IPR050907">
    <property type="entry name" value="SRSF"/>
</dbReference>
<accession>A0A8J2KQF9</accession>
<evidence type="ECO:0000313" key="4">
    <source>
        <dbReference type="EMBL" id="CAG7817397.1"/>
    </source>
</evidence>
<dbReference type="Pfam" id="PF00076">
    <property type="entry name" value="RRM_1"/>
    <property type="match status" value="1"/>
</dbReference>
<dbReference type="AlphaFoldDB" id="A0A8J2KQF9"/>
<gene>
    <name evidence="4" type="ORF">AFUS01_LOCUS27969</name>
</gene>
<evidence type="ECO:0000259" key="3">
    <source>
        <dbReference type="PROSITE" id="PS50102"/>
    </source>
</evidence>
<name>A0A8J2KQF9_9HEXA</name>
<proteinExistence type="predicted"/>
<feature type="region of interest" description="Disordered" evidence="2">
    <location>
        <begin position="53"/>
        <end position="73"/>
    </location>
</feature>
<dbReference type="OrthoDB" id="5970at2759"/>
<dbReference type="GO" id="GO:0003723">
    <property type="term" value="F:RNA binding"/>
    <property type="evidence" value="ECO:0007669"/>
    <property type="project" value="UniProtKB-UniRule"/>
</dbReference>
<feature type="compositionally biased region" description="Gly residues" evidence="2">
    <location>
        <begin position="276"/>
        <end position="300"/>
    </location>
</feature>
<feature type="region of interest" description="Disordered" evidence="2">
    <location>
        <begin position="189"/>
        <end position="218"/>
    </location>
</feature>
<dbReference type="EMBL" id="CAJVCH010393164">
    <property type="protein sequence ID" value="CAG7817397.1"/>
    <property type="molecule type" value="Genomic_DNA"/>
</dbReference>
<dbReference type="InterPro" id="IPR000504">
    <property type="entry name" value="RRM_dom"/>
</dbReference>
<evidence type="ECO:0000256" key="2">
    <source>
        <dbReference type="SAM" id="MobiDB-lite"/>
    </source>
</evidence>
<protein>
    <recommendedName>
        <fullName evidence="3">RRM domain-containing protein</fullName>
    </recommendedName>
</protein>
<keyword evidence="5" id="KW-1185">Reference proteome</keyword>
<sequence>MLFLLNQSQSGTHCPKPVPTLEEQPLYMYLPHESQQSRLHWLIPSSLKPVQSTGSIGARLGGRTQKQRGKKAKRIGTQKLCILPRVSQSQPSLRCESVGTSSWRQFLRFLQKFKPNGSKPTTTHSSRTTRLLKAEENDKYGKCEHVWVAFNPPGFAFVNFESAESASDAVDALNGEDFMGCKLRVEVSRPRAPGGRGRGGSRGGGFGRGGGGGYGGRGGGGGYGDSGYREGGGRGGGRGGYGGGGGGGGRGGSRGFRGSRDGGSGGGRSRYDDYGGSRGGRGGGGSRGFSSSGGSGGGGYSSSRYRSRSPISRGSGGYGGDSYNRSGSGDDYY</sequence>
<dbReference type="PROSITE" id="PS50102">
    <property type="entry name" value="RRM"/>
    <property type="match status" value="1"/>
</dbReference>
<evidence type="ECO:0000256" key="1">
    <source>
        <dbReference type="PROSITE-ProRule" id="PRU00176"/>
    </source>
</evidence>
<feature type="compositionally biased region" description="Low complexity" evidence="2">
    <location>
        <begin position="301"/>
        <end position="313"/>
    </location>
</feature>
<dbReference type="SMART" id="SM00360">
    <property type="entry name" value="RRM"/>
    <property type="match status" value="1"/>
</dbReference>
<feature type="compositionally biased region" description="Low complexity" evidence="2">
    <location>
        <begin position="321"/>
        <end position="333"/>
    </location>
</feature>